<dbReference type="InterPro" id="IPR000847">
    <property type="entry name" value="LysR_HTH_N"/>
</dbReference>
<dbReference type="GO" id="GO:0000976">
    <property type="term" value="F:transcription cis-regulatory region binding"/>
    <property type="evidence" value="ECO:0007669"/>
    <property type="project" value="TreeGrafter"/>
</dbReference>
<dbReference type="PANTHER" id="PTHR30126">
    <property type="entry name" value="HTH-TYPE TRANSCRIPTIONAL REGULATOR"/>
    <property type="match status" value="1"/>
</dbReference>
<evidence type="ECO:0000259" key="5">
    <source>
        <dbReference type="PROSITE" id="PS50931"/>
    </source>
</evidence>
<reference evidence="6" key="1">
    <citation type="journal article" date="2014" name="Int. J. Syst. Evol. Microbiol.">
        <title>Complete genome sequence of Corynebacterium casei LMG S-19264T (=DSM 44701T), isolated from a smear-ripened cheese.</title>
        <authorList>
            <consortium name="US DOE Joint Genome Institute (JGI-PGF)"/>
            <person name="Walter F."/>
            <person name="Albersmeier A."/>
            <person name="Kalinowski J."/>
            <person name="Ruckert C."/>
        </authorList>
    </citation>
    <scope>NUCLEOTIDE SEQUENCE</scope>
    <source>
        <strain evidence="6">KCTC 32182</strain>
    </source>
</reference>
<sequence length="295" mass="31912">MPPPSLDALQAFAEVAGRGSFTAAARALGKSQSTLSESVANLEIDLGVSLFDRSGRQPRLTSQGEALLSGARLVLDGVDRLRRQAAQLESGVEARLTLVLSDTYPSAELERIVGDFSGRFPALELECLFGEDDDVLHWVAEGRAHLGFVSARDTYPASFAHSRLDGESRIALYASRSHPLAALDSVGSTDLSAHRELRLGTYLQGAGRGRSGPSWSSPSYLLLLELARLGMGWAELPRWLVEHYGGGLLVELPVAGWPRPVQIDMVWSRLAIPGPAQSWWIERLAGPSRAVRPPL</sequence>
<evidence type="ECO:0000256" key="3">
    <source>
        <dbReference type="ARBA" id="ARBA00023125"/>
    </source>
</evidence>
<evidence type="ECO:0000313" key="6">
    <source>
        <dbReference type="EMBL" id="GGY17244.1"/>
    </source>
</evidence>
<accession>A0A918UAG0</accession>
<dbReference type="EMBL" id="BMYX01000011">
    <property type="protein sequence ID" value="GGY17244.1"/>
    <property type="molecule type" value="Genomic_DNA"/>
</dbReference>
<feature type="domain" description="HTH lysR-type" evidence="5">
    <location>
        <begin position="4"/>
        <end position="61"/>
    </location>
</feature>
<dbReference type="PANTHER" id="PTHR30126:SF91">
    <property type="entry name" value="LYSR FAMILY TRANSCRIPTIONAL REGULATOR"/>
    <property type="match status" value="1"/>
</dbReference>
<name>A0A918UAG0_9NEIS</name>
<keyword evidence="7" id="KW-1185">Reference proteome</keyword>
<dbReference type="InterPro" id="IPR036388">
    <property type="entry name" value="WH-like_DNA-bd_sf"/>
</dbReference>
<proteinExistence type="inferred from homology"/>
<dbReference type="AlphaFoldDB" id="A0A918UAG0"/>
<keyword evidence="3" id="KW-0238">DNA-binding</keyword>
<comment type="caution">
    <text evidence="6">The sequence shown here is derived from an EMBL/GenBank/DDBJ whole genome shotgun (WGS) entry which is preliminary data.</text>
</comment>
<comment type="similarity">
    <text evidence="1">Belongs to the LysR transcriptional regulatory family.</text>
</comment>
<dbReference type="PROSITE" id="PS50931">
    <property type="entry name" value="HTH_LYSR"/>
    <property type="match status" value="1"/>
</dbReference>
<gene>
    <name evidence="6" type="ORF">GCM10011289_20780</name>
</gene>
<dbReference type="Pfam" id="PF03466">
    <property type="entry name" value="LysR_substrate"/>
    <property type="match status" value="1"/>
</dbReference>
<dbReference type="RefSeq" id="WP_189534025.1">
    <property type="nucleotide sequence ID" value="NZ_BMYX01000011.1"/>
</dbReference>
<dbReference type="Pfam" id="PF00126">
    <property type="entry name" value="HTH_1"/>
    <property type="match status" value="1"/>
</dbReference>
<evidence type="ECO:0000313" key="7">
    <source>
        <dbReference type="Proteomes" id="UP000645257"/>
    </source>
</evidence>
<evidence type="ECO:0000256" key="1">
    <source>
        <dbReference type="ARBA" id="ARBA00009437"/>
    </source>
</evidence>
<keyword evidence="2" id="KW-0805">Transcription regulation</keyword>
<dbReference type="Gene3D" id="1.10.10.10">
    <property type="entry name" value="Winged helix-like DNA-binding domain superfamily/Winged helix DNA-binding domain"/>
    <property type="match status" value="1"/>
</dbReference>
<organism evidence="6 7">
    <name type="scientific">Paludibacterium paludis</name>
    <dbReference type="NCBI Taxonomy" id="1225769"/>
    <lineage>
        <taxon>Bacteria</taxon>
        <taxon>Pseudomonadati</taxon>
        <taxon>Pseudomonadota</taxon>
        <taxon>Betaproteobacteria</taxon>
        <taxon>Neisseriales</taxon>
        <taxon>Chromobacteriaceae</taxon>
        <taxon>Paludibacterium</taxon>
    </lineage>
</organism>
<dbReference type="CDD" id="cd05466">
    <property type="entry name" value="PBP2_LTTR_substrate"/>
    <property type="match status" value="1"/>
</dbReference>
<keyword evidence="4" id="KW-0804">Transcription</keyword>
<dbReference type="SUPFAM" id="SSF46785">
    <property type="entry name" value="Winged helix' DNA-binding domain"/>
    <property type="match status" value="1"/>
</dbReference>
<dbReference type="PRINTS" id="PR00039">
    <property type="entry name" value="HTHLYSR"/>
</dbReference>
<reference evidence="6" key="2">
    <citation type="submission" date="2020-09" db="EMBL/GenBank/DDBJ databases">
        <authorList>
            <person name="Sun Q."/>
            <person name="Kim S."/>
        </authorList>
    </citation>
    <scope>NUCLEOTIDE SEQUENCE</scope>
    <source>
        <strain evidence="6">KCTC 32182</strain>
    </source>
</reference>
<dbReference type="Gene3D" id="3.40.190.290">
    <property type="match status" value="1"/>
</dbReference>
<dbReference type="SUPFAM" id="SSF53850">
    <property type="entry name" value="Periplasmic binding protein-like II"/>
    <property type="match status" value="1"/>
</dbReference>
<dbReference type="InterPro" id="IPR005119">
    <property type="entry name" value="LysR_subst-bd"/>
</dbReference>
<dbReference type="GO" id="GO:0003700">
    <property type="term" value="F:DNA-binding transcription factor activity"/>
    <property type="evidence" value="ECO:0007669"/>
    <property type="project" value="InterPro"/>
</dbReference>
<protein>
    <submittedName>
        <fullName evidence="6">LysR family transcriptional regulator</fullName>
    </submittedName>
</protein>
<evidence type="ECO:0000256" key="2">
    <source>
        <dbReference type="ARBA" id="ARBA00023015"/>
    </source>
</evidence>
<evidence type="ECO:0000256" key="4">
    <source>
        <dbReference type="ARBA" id="ARBA00023163"/>
    </source>
</evidence>
<dbReference type="Proteomes" id="UP000645257">
    <property type="component" value="Unassembled WGS sequence"/>
</dbReference>
<dbReference type="FunFam" id="1.10.10.10:FF:000001">
    <property type="entry name" value="LysR family transcriptional regulator"/>
    <property type="match status" value="1"/>
</dbReference>
<dbReference type="InterPro" id="IPR036390">
    <property type="entry name" value="WH_DNA-bd_sf"/>
</dbReference>